<evidence type="ECO:0000256" key="5">
    <source>
        <dbReference type="ARBA" id="ARBA00022525"/>
    </source>
</evidence>
<evidence type="ECO:0000256" key="1">
    <source>
        <dbReference type="ARBA" id="ARBA00004365"/>
    </source>
</evidence>
<evidence type="ECO:0000256" key="4">
    <source>
        <dbReference type="ARBA" id="ARBA00016244"/>
    </source>
</evidence>
<dbReference type="STRING" id="988821.SAMN05421867_10325"/>
<protein>
    <recommendedName>
        <fullName evidence="4 7">Flagellar hook-associated protein 1</fullName>
        <shortName evidence="7">HAP1</shortName>
    </recommendedName>
</protein>
<dbReference type="RefSeq" id="WP_090031027.1">
    <property type="nucleotide sequence ID" value="NZ_BONM01000002.1"/>
</dbReference>
<comment type="subcellular location">
    <subcellularLocation>
        <location evidence="1 7">Bacterial flagellum</location>
    </subcellularLocation>
    <subcellularLocation>
        <location evidence="2 7">Secreted</location>
    </subcellularLocation>
</comment>
<accession>A0A1I0WJR2</accession>
<dbReference type="InterPro" id="IPR053927">
    <property type="entry name" value="FlgK_helical"/>
</dbReference>
<organism evidence="11 12">
    <name type="scientific">Cellulomonas marina</name>
    <dbReference type="NCBI Taxonomy" id="988821"/>
    <lineage>
        <taxon>Bacteria</taxon>
        <taxon>Bacillati</taxon>
        <taxon>Actinomycetota</taxon>
        <taxon>Actinomycetes</taxon>
        <taxon>Micrococcales</taxon>
        <taxon>Cellulomonadaceae</taxon>
        <taxon>Cellulomonas</taxon>
    </lineage>
</organism>
<dbReference type="PRINTS" id="PR01005">
    <property type="entry name" value="FLGHOOKAP1"/>
</dbReference>
<dbReference type="InterPro" id="IPR002371">
    <property type="entry name" value="FlgK"/>
</dbReference>
<sequence length="483" mass="48572">MSTFSGISTALSSLVAQRQALDVTSQNVANANTVGYTRQRATLVASPTAINPSMFSTASGVGDGVRVTGVARLADAFLDAQVRSTTSGAAFHAVRATAYDTLETSLGELDTDSSLSAGMNDMWAAWGDLSNHTDQAATRTSVLDRSAAVVDRIGALYQGVRTQWTQARDQTVALVDQVNSTAATVADLNRRILSVQSLDGNANELMDQRDQAVTTLAGLVGATAQTGQNGTLSVLVGGNAIVEGSSARPVRLAGATSFAAATGAAAAVPPVAGDPVRLVWADRPTSTVGVTGGSVAGQLSVLAPPDPAGGGGVLTEAAARLDAVAATLAGQVNAVHRTGFTRTGAAGGDVFTFAAGQPPALGLRVAITDGALLAASGSADPAAALDGRVADAVAALSTSTTGPQARWTSAVVELGNRSASASARATVSEDARAAAAGQQTSNAAVDTDEETVNLMAYQRGYQAAARVLSTIDSVLDSLMNMAR</sequence>
<dbReference type="AlphaFoldDB" id="A0A1I0WJR2"/>
<dbReference type="Pfam" id="PF22638">
    <property type="entry name" value="FlgK_D1"/>
    <property type="match status" value="1"/>
</dbReference>
<dbReference type="NCBIfam" id="TIGR02492">
    <property type="entry name" value="flgK_ends"/>
    <property type="match status" value="1"/>
</dbReference>
<feature type="domain" description="Flagellar hook-associated protein FlgK helical" evidence="10">
    <location>
        <begin position="101"/>
        <end position="351"/>
    </location>
</feature>
<dbReference type="Proteomes" id="UP000199012">
    <property type="component" value="Unassembled WGS sequence"/>
</dbReference>
<dbReference type="SUPFAM" id="SSF64518">
    <property type="entry name" value="Phase 1 flagellin"/>
    <property type="match status" value="1"/>
</dbReference>
<dbReference type="EMBL" id="FOKA01000003">
    <property type="protein sequence ID" value="SFA88468.1"/>
    <property type="molecule type" value="Genomic_DNA"/>
</dbReference>
<name>A0A1I0WJR2_9CELL</name>
<dbReference type="PANTHER" id="PTHR30033">
    <property type="entry name" value="FLAGELLAR HOOK-ASSOCIATED PROTEIN 1"/>
    <property type="match status" value="1"/>
</dbReference>
<evidence type="ECO:0000256" key="7">
    <source>
        <dbReference type="RuleBase" id="RU362065"/>
    </source>
</evidence>
<keyword evidence="11" id="KW-0969">Cilium</keyword>
<keyword evidence="11" id="KW-0282">Flagellum</keyword>
<reference evidence="11 12" key="1">
    <citation type="submission" date="2016-10" db="EMBL/GenBank/DDBJ databases">
        <authorList>
            <person name="de Groot N.N."/>
        </authorList>
    </citation>
    <scope>NUCLEOTIDE SEQUENCE [LARGE SCALE GENOMIC DNA]</scope>
    <source>
        <strain evidence="11 12">CGMCC 4.6945</strain>
    </source>
</reference>
<dbReference type="GO" id="GO:0005198">
    <property type="term" value="F:structural molecule activity"/>
    <property type="evidence" value="ECO:0007669"/>
    <property type="project" value="UniProtKB-UniRule"/>
</dbReference>
<keyword evidence="6 7" id="KW-0975">Bacterial flagellum</keyword>
<dbReference type="Pfam" id="PF00460">
    <property type="entry name" value="Flg_bb_rod"/>
    <property type="match status" value="1"/>
</dbReference>
<dbReference type="OrthoDB" id="9802553at2"/>
<evidence type="ECO:0000313" key="11">
    <source>
        <dbReference type="EMBL" id="SFA88468.1"/>
    </source>
</evidence>
<proteinExistence type="inferred from homology"/>
<dbReference type="Pfam" id="PF06429">
    <property type="entry name" value="Flg_bbr_C"/>
    <property type="match status" value="1"/>
</dbReference>
<dbReference type="GO" id="GO:0044780">
    <property type="term" value="P:bacterial-type flagellum assembly"/>
    <property type="evidence" value="ECO:0007669"/>
    <property type="project" value="InterPro"/>
</dbReference>
<keyword evidence="5 7" id="KW-0964">Secreted</keyword>
<evidence type="ECO:0000259" key="9">
    <source>
        <dbReference type="Pfam" id="PF06429"/>
    </source>
</evidence>
<dbReference type="PANTHER" id="PTHR30033:SF1">
    <property type="entry name" value="FLAGELLAR HOOK-ASSOCIATED PROTEIN 1"/>
    <property type="match status" value="1"/>
</dbReference>
<evidence type="ECO:0000256" key="2">
    <source>
        <dbReference type="ARBA" id="ARBA00004613"/>
    </source>
</evidence>
<feature type="domain" description="Flagellar basal-body/hook protein C-terminal" evidence="9">
    <location>
        <begin position="443"/>
        <end position="481"/>
    </location>
</feature>
<comment type="similarity">
    <text evidence="3 7">Belongs to the flagella basal body rod proteins family.</text>
</comment>
<gene>
    <name evidence="7" type="primary">flgK</name>
    <name evidence="11" type="ORF">SAMN05421867_10325</name>
</gene>
<evidence type="ECO:0000256" key="3">
    <source>
        <dbReference type="ARBA" id="ARBA00009677"/>
    </source>
</evidence>
<evidence type="ECO:0000259" key="8">
    <source>
        <dbReference type="Pfam" id="PF00460"/>
    </source>
</evidence>
<dbReference type="GO" id="GO:0009424">
    <property type="term" value="C:bacterial-type flagellum hook"/>
    <property type="evidence" value="ECO:0007669"/>
    <property type="project" value="UniProtKB-UniRule"/>
</dbReference>
<dbReference type="GO" id="GO:0005576">
    <property type="term" value="C:extracellular region"/>
    <property type="evidence" value="ECO:0007669"/>
    <property type="project" value="UniProtKB-SubCell"/>
</dbReference>
<evidence type="ECO:0000259" key="10">
    <source>
        <dbReference type="Pfam" id="PF22638"/>
    </source>
</evidence>
<evidence type="ECO:0000313" key="12">
    <source>
        <dbReference type="Proteomes" id="UP000199012"/>
    </source>
</evidence>
<keyword evidence="11" id="KW-0966">Cell projection</keyword>
<evidence type="ECO:0000256" key="6">
    <source>
        <dbReference type="ARBA" id="ARBA00023143"/>
    </source>
</evidence>
<dbReference type="InterPro" id="IPR001444">
    <property type="entry name" value="Flag_bb_rod_N"/>
</dbReference>
<dbReference type="InterPro" id="IPR010930">
    <property type="entry name" value="Flg_bb/hook_C_dom"/>
</dbReference>
<keyword evidence="12" id="KW-1185">Reference proteome</keyword>
<feature type="domain" description="Flagellar basal body rod protein N-terminal" evidence="8">
    <location>
        <begin position="8"/>
        <end position="37"/>
    </location>
</feature>